<accession>A0A1I0VKX5</accession>
<proteinExistence type="predicted"/>
<dbReference type="EMBL" id="FOJY01000002">
    <property type="protein sequence ID" value="SFA76540.1"/>
    <property type="molecule type" value="Genomic_DNA"/>
</dbReference>
<organism evidence="4 5">
    <name type="scientific">Acetitomaculum ruminis DSM 5522</name>
    <dbReference type="NCBI Taxonomy" id="1120918"/>
    <lineage>
        <taxon>Bacteria</taxon>
        <taxon>Bacillati</taxon>
        <taxon>Bacillota</taxon>
        <taxon>Clostridia</taxon>
        <taxon>Lachnospirales</taxon>
        <taxon>Lachnospiraceae</taxon>
        <taxon>Acetitomaculum</taxon>
    </lineage>
</organism>
<keyword evidence="5" id="KW-1185">Reference proteome</keyword>
<protein>
    <submittedName>
        <fullName evidence="4">Glycosyl transferase family 2</fullName>
    </submittedName>
</protein>
<dbReference type="SUPFAM" id="SSF53448">
    <property type="entry name" value="Nucleotide-diphospho-sugar transferases"/>
    <property type="match status" value="1"/>
</dbReference>
<dbReference type="CDD" id="cd00761">
    <property type="entry name" value="Glyco_tranf_GTA_type"/>
    <property type="match status" value="1"/>
</dbReference>
<evidence type="ECO:0000313" key="4">
    <source>
        <dbReference type="EMBL" id="SFA76540.1"/>
    </source>
</evidence>
<dbReference type="Gene3D" id="3.90.550.10">
    <property type="entry name" value="Spore Coat Polysaccharide Biosynthesis Protein SpsA, Chain A"/>
    <property type="match status" value="1"/>
</dbReference>
<evidence type="ECO:0000313" key="5">
    <source>
        <dbReference type="Proteomes" id="UP000198838"/>
    </source>
</evidence>
<evidence type="ECO:0000256" key="2">
    <source>
        <dbReference type="ARBA" id="ARBA00022679"/>
    </source>
</evidence>
<sequence>MPIDKENRFLVSIIVPVFKVDKKLVEKCIKSIISQTYKNLQIILVDDGNEPDYSADLKDFLSMDSRIRYVKHDKNQGLFRARLSGFMEAKGEYIAFVDADDFITIDWIRLLLKKALEGNFDIVMAKTVCIDNKGWEYIYNTNISRCRYNSLYGKDVFEFFLKDCGLDFSIHTIWNKIYKRELFENAYNDLDATKNHITMTEDILYSFILFFYAKSIGFSDHEGYMYYRNEKSSTKEKGDSKKVIKNISDILYVFTRIKDFLLKKKCLEKYELFFNQWSDRYFRWWSSFLEKFENEIDGDFKNNFFKAFNKNKVEKAFFEDGYFEQKKTSWDSSLEHIKKAIVSDKIKAVSFDLFDTLILRYVLNPDDIFRIVLMETDIYPYEEEVLFRYRKMSEEICRKRIQQEFPEYEDVTLSEIYDTFSEYFGVNKKLTGILMEKETAFEKHFSSRRNTGFELYELAITSHKDVFISSDMYLELKDVIEILDKNGYYGYKGIYLSSDRRLLKKTGHLYDLILEENGLTASQIIHIGDNIDSDSKASKEKNIKSFILTSTKDVLTNKMPGKYKGNSVKGVFKNYNSIIDINQAKNNLSMRCLYATAANILFDNPFIPVNEDSDYNGDPFFLGTLALGMHMFGIIKWLYEKMKELKKDTLHFSSRDGFYLKELYESFYKKINGDIPKTNYLYLSRKSLIPVEISQQEFVDAIFVSCNYKANSPESVIERYIDVLEPLTPQLKEFYESEGFLTDEVFKSEKEFASFIRLLKKYQYSPVKANISFENCKNYLESKINENDLIFDLGYSGKLQKSIIKAMNKSVSFAFLNNSGYEALMRIKKNELQVISYFDYVPSISGIVNEYIFSDRNPSCISYEKKADEVMPVLEKKRNDFIGDYVVDQLQYAAKNFNNKFMDYYSEYLNIIQVNPAEYSAQYEKYLINPKKFDQAIFDYCKIEDEYYGGISQKELNEIWNWYLDSKNYRIEENSLKSRIEDSENINYEYEVYLKNVHKKGLISKGLYWFLVDRSFFKKRLFEHFFNKKDS</sequence>
<feature type="domain" description="Glycosyltransferase 2-like" evidence="3">
    <location>
        <begin position="12"/>
        <end position="151"/>
    </location>
</feature>
<dbReference type="PANTHER" id="PTHR22916:SF51">
    <property type="entry name" value="GLYCOSYLTRANSFERASE EPSH-RELATED"/>
    <property type="match status" value="1"/>
</dbReference>
<dbReference type="Gene3D" id="3.40.50.1000">
    <property type="entry name" value="HAD superfamily/HAD-like"/>
    <property type="match status" value="1"/>
</dbReference>
<dbReference type="SUPFAM" id="SSF56784">
    <property type="entry name" value="HAD-like"/>
    <property type="match status" value="1"/>
</dbReference>
<dbReference type="Gene3D" id="1.10.150.400">
    <property type="match status" value="1"/>
</dbReference>
<dbReference type="OrthoDB" id="9816564at2"/>
<name>A0A1I0VKX5_9FIRM</name>
<evidence type="ECO:0000259" key="3">
    <source>
        <dbReference type="Pfam" id="PF00535"/>
    </source>
</evidence>
<dbReference type="InterPro" id="IPR029044">
    <property type="entry name" value="Nucleotide-diphossugar_trans"/>
</dbReference>
<dbReference type="STRING" id="1120918.SAMN05216249_10248"/>
<reference evidence="4 5" key="1">
    <citation type="submission" date="2016-10" db="EMBL/GenBank/DDBJ databases">
        <authorList>
            <person name="de Groot N.N."/>
        </authorList>
    </citation>
    <scope>NUCLEOTIDE SEQUENCE [LARGE SCALE GENOMIC DNA]</scope>
    <source>
        <strain evidence="4 5">DSM 5522</strain>
    </source>
</reference>
<dbReference type="PANTHER" id="PTHR22916">
    <property type="entry name" value="GLYCOSYLTRANSFERASE"/>
    <property type="match status" value="1"/>
</dbReference>
<dbReference type="InterPro" id="IPR001173">
    <property type="entry name" value="Glyco_trans_2-like"/>
</dbReference>
<dbReference type="Proteomes" id="UP000198838">
    <property type="component" value="Unassembled WGS sequence"/>
</dbReference>
<dbReference type="InterPro" id="IPR023214">
    <property type="entry name" value="HAD_sf"/>
</dbReference>
<keyword evidence="1" id="KW-0328">Glycosyltransferase</keyword>
<dbReference type="GO" id="GO:0016757">
    <property type="term" value="F:glycosyltransferase activity"/>
    <property type="evidence" value="ECO:0007669"/>
    <property type="project" value="UniProtKB-KW"/>
</dbReference>
<gene>
    <name evidence="4" type="ORF">SAMN05216249_10248</name>
</gene>
<dbReference type="Pfam" id="PF00535">
    <property type="entry name" value="Glycos_transf_2"/>
    <property type="match status" value="1"/>
</dbReference>
<dbReference type="InterPro" id="IPR036412">
    <property type="entry name" value="HAD-like_sf"/>
</dbReference>
<keyword evidence="2 4" id="KW-0808">Transferase</keyword>
<evidence type="ECO:0000256" key="1">
    <source>
        <dbReference type="ARBA" id="ARBA00022676"/>
    </source>
</evidence>
<dbReference type="RefSeq" id="WP_092870015.1">
    <property type="nucleotide sequence ID" value="NZ_FOJY01000002.1"/>
</dbReference>
<dbReference type="AlphaFoldDB" id="A0A1I0VKX5"/>